<evidence type="ECO:0000313" key="3">
    <source>
        <dbReference type="EMBL" id="QOU22164.1"/>
    </source>
</evidence>
<dbReference type="EMBL" id="CP063137">
    <property type="protein sequence ID" value="QOU22164.1"/>
    <property type="molecule type" value="Genomic_DNA"/>
</dbReference>
<dbReference type="RefSeq" id="XP_041138657.1">
    <property type="nucleotide sequence ID" value="XM_041280866.1"/>
</dbReference>
<dbReference type="GeneID" id="64574260"/>
<dbReference type="InterPro" id="IPR044244">
    <property type="entry name" value="TTC27/Emw1"/>
</dbReference>
<reference evidence="3" key="1">
    <citation type="submission" date="2020-10" db="EMBL/GenBank/DDBJ databases">
        <authorList>
            <person name="Palmer J.M."/>
        </authorList>
    </citation>
    <scope>NUCLEOTIDE SEQUENCE</scope>
    <source>
        <strain evidence="3">UCD 2041</strain>
    </source>
</reference>
<evidence type="ECO:0000256" key="2">
    <source>
        <dbReference type="ARBA" id="ARBA00022803"/>
    </source>
</evidence>
<evidence type="ECO:0000256" key="1">
    <source>
        <dbReference type="ARBA" id="ARBA00022737"/>
    </source>
</evidence>
<dbReference type="OrthoDB" id="1936594at2759"/>
<proteinExistence type="predicted"/>
<reference evidence="3" key="2">
    <citation type="journal article" name="BMC Genomics">
        <title>New genome assemblies reveal patterns of domestication and adaptation across Brettanomyces (Dekkera) species.</title>
        <authorList>
            <person name="Roach M.J."/>
            <person name="Borneman A.R."/>
        </authorList>
    </citation>
    <scope>NUCLEOTIDE SEQUENCE</scope>
    <source>
        <strain evidence="3">UCD 2041</strain>
    </source>
</reference>
<accession>A0A871RBZ9</accession>
<evidence type="ECO:0000313" key="4">
    <source>
        <dbReference type="Proteomes" id="UP000663131"/>
    </source>
</evidence>
<dbReference type="AlphaFoldDB" id="A0A871RBZ9"/>
<dbReference type="KEGG" id="bbrx:BRETT_002336"/>
<dbReference type="PANTHER" id="PTHR16193:SF0">
    <property type="entry name" value="TETRATRICOPEPTIDE REPEAT PROTEIN 27"/>
    <property type="match status" value="1"/>
</dbReference>
<dbReference type="Proteomes" id="UP000663131">
    <property type="component" value="Chromosome 9"/>
</dbReference>
<gene>
    <name evidence="3" type="ORF">BRETT_002336</name>
</gene>
<name>A0A871RBZ9_DEKBR</name>
<protein>
    <submittedName>
        <fullName evidence="3">Uncharacterized protein</fullName>
    </submittedName>
</protein>
<keyword evidence="2" id="KW-0802">TPR repeat</keyword>
<keyword evidence="1" id="KW-0677">Repeat</keyword>
<sequence length="553" mass="61822">MDSNALINIHRCLILLDTKVSVLQCDSEETRLDELTTRLINGQYAKVIESDVFANQVFQNEKIQNLITKFISNERCDQADLYTLITGITQLIISNISDINLDASIQQTYCLSLAVLFLQIFVQLNFTGPTLPLLSLKDKLGFIGTLSSKITSDEKYAAQFQRNMLKLLSIEGQQPYNLVDSPLFLALAYLARGSSFLLSPEAAQMNSEEFVQLSCSTSNIISSNCILLASISWWRERALQILQSLYSDYSASLTVICYSLLSKERILPIIDGIGASSIGQALLLTRQLELAKCSLAGNSELKTMESLSRAGDISGIELVLTGCKAKRTKYQHKSIAALTVLAKSKESLLRFQTNDSNLSPQDVKLNDDTFLEKPVFDELGDDEIFKQKGETLKYDDLNDIKRIKIDYTDFSDESSVDFSRKLLPTAKHKADIPNDLNALDPNAQPALAGLDYAQLLSRMEAIKKNTPKGNALVDEELIALVQRVLFSPECSVNWLLFSRALWYRSLLEASKRATVERGVLQLYSLVEELGITSDKTARLFPKSDEMFAFLRSF</sequence>
<dbReference type="PANTHER" id="PTHR16193">
    <property type="entry name" value="TETRATRICOPEPTIDE REPEAT PROTEIN 27"/>
    <property type="match status" value="1"/>
</dbReference>
<organism evidence="3 4">
    <name type="scientific">Dekkera bruxellensis</name>
    <name type="common">Brettanomyces custersii</name>
    <dbReference type="NCBI Taxonomy" id="5007"/>
    <lineage>
        <taxon>Eukaryota</taxon>
        <taxon>Fungi</taxon>
        <taxon>Dikarya</taxon>
        <taxon>Ascomycota</taxon>
        <taxon>Saccharomycotina</taxon>
        <taxon>Pichiomycetes</taxon>
        <taxon>Pichiales</taxon>
        <taxon>Pichiaceae</taxon>
        <taxon>Brettanomyces</taxon>
    </lineage>
</organism>